<gene>
    <name evidence="1" type="ORF">M408DRAFT_93398</name>
</gene>
<protein>
    <submittedName>
        <fullName evidence="1">Uncharacterized protein</fullName>
    </submittedName>
</protein>
<evidence type="ECO:0000313" key="2">
    <source>
        <dbReference type="Proteomes" id="UP000054097"/>
    </source>
</evidence>
<proteinExistence type="predicted"/>
<evidence type="ECO:0000313" key="1">
    <source>
        <dbReference type="EMBL" id="KIM34283.1"/>
    </source>
</evidence>
<reference evidence="1 2" key="1">
    <citation type="submission" date="2014-04" db="EMBL/GenBank/DDBJ databases">
        <authorList>
            <consortium name="DOE Joint Genome Institute"/>
            <person name="Kuo A."/>
            <person name="Zuccaro A."/>
            <person name="Kohler A."/>
            <person name="Nagy L.G."/>
            <person name="Floudas D."/>
            <person name="Copeland A."/>
            <person name="Barry K.W."/>
            <person name="Cichocki N."/>
            <person name="Veneault-Fourrey C."/>
            <person name="LaButti K."/>
            <person name="Lindquist E.A."/>
            <person name="Lipzen A."/>
            <person name="Lundell T."/>
            <person name="Morin E."/>
            <person name="Murat C."/>
            <person name="Sun H."/>
            <person name="Tunlid A."/>
            <person name="Henrissat B."/>
            <person name="Grigoriev I.V."/>
            <person name="Hibbett D.S."/>
            <person name="Martin F."/>
            <person name="Nordberg H.P."/>
            <person name="Cantor M.N."/>
            <person name="Hua S.X."/>
        </authorList>
    </citation>
    <scope>NUCLEOTIDE SEQUENCE [LARGE SCALE GENOMIC DNA]</scope>
    <source>
        <strain evidence="1 2">MAFF 305830</strain>
    </source>
</reference>
<dbReference type="Proteomes" id="UP000054097">
    <property type="component" value="Unassembled WGS sequence"/>
</dbReference>
<name>A0A0C2X891_SERVB</name>
<dbReference type="EMBL" id="KN824277">
    <property type="protein sequence ID" value="KIM34283.1"/>
    <property type="molecule type" value="Genomic_DNA"/>
</dbReference>
<sequence>MASHMRPHPTSTSHLPYTQVVSSLKIVSGIQINTILVRALVAILVSRVPFDANFRLIVGMTVLRKCPRSEQASEYSDLTFYL</sequence>
<dbReference type="AlphaFoldDB" id="A0A0C2X891"/>
<organism evidence="1 2">
    <name type="scientific">Serendipita vermifera MAFF 305830</name>
    <dbReference type="NCBI Taxonomy" id="933852"/>
    <lineage>
        <taxon>Eukaryota</taxon>
        <taxon>Fungi</taxon>
        <taxon>Dikarya</taxon>
        <taxon>Basidiomycota</taxon>
        <taxon>Agaricomycotina</taxon>
        <taxon>Agaricomycetes</taxon>
        <taxon>Sebacinales</taxon>
        <taxon>Serendipitaceae</taxon>
        <taxon>Serendipita</taxon>
    </lineage>
</organism>
<accession>A0A0C2X891</accession>
<keyword evidence="2" id="KW-1185">Reference proteome</keyword>
<dbReference type="HOGENOM" id="CLU_2559721_0_0_1"/>
<reference evidence="2" key="2">
    <citation type="submission" date="2015-01" db="EMBL/GenBank/DDBJ databases">
        <title>Evolutionary Origins and Diversification of the Mycorrhizal Mutualists.</title>
        <authorList>
            <consortium name="DOE Joint Genome Institute"/>
            <consortium name="Mycorrhizal Genomics Consortium"/>
            <person name="Kohler A."/>
            <person name="Kuo A."/>
            <person name="Nagy L.G."/>
            <person name="Floudas D."/>
            <person name="Copeland A."/>
            <person name="Barry K.W."/>
            <person name="Cichocki N."/>
            <person name="Veneault-Fourrey C."/>
            <person name="LaButti K."/>
            <person name="Lindquist E.A."/>
            <person name="Lipzen A."/>
            <person name="Lundell T."/>
            <person name="Morin E."/>
            <person name="Murat C."/>
            <person name="Riley R."/>
            <person name="Ohm R."/>
            <person name="Sun H."/>
            <person name="Tunlid A."/>
            <person name="Henrissat B."/>
            <person name="Grigoriev I.V."/>
            <person name="Hibbett D.S."/>
            <person name="Martin F."/>
        </authorList>
    </citation>
    <scope>NUCLEOTIDE SEQUENCE [LARGE SCALE GENOMIC DNA]</scope>
    <source>
        <strain evidence="2">MAFF 305830</strain>
    </source>
</reference>